<accession>A0ABP8BWQ1</accession>
<dbReference type="InterPro" id="IPR019949">
    <property type="entry name" value="CmoO-like"/>
</dbReference>
<dbReference type="PANTHER" id="PTHR30137">
    <property type="entry name" value="LUCIFERASE-LIKE MONOOXYGENASE"/>
    <property type="match status" value="1"/>
</dbReference>
<dbReference type="EMBL" id="BAABAS010000004">
    <property type="protein sequence ID" value="GAA4228254.1"/>
    <property type="molecule type" value="Genomic_DNA"/>
</dbReference>
<dbReference type="Proteomes" id="UP001501710">
    <property type="component" value="Unassembled WGS sequence"/>
</dbReference>
<evidence type="ECO:0000256" key="1">
    <source>
        <dbReference type="ARBA" id="ARBA00007789"/>
    </source>
</evidence>
<dbReference type="InterPro" id="IPR036661">
    <property type="entry name" value="Luciferase-like_sf"/>
</dbReference>
<dbReference type="PANTHER" id="PTHR30137:SF6">
    <property type="entry name" value="LUCIFERASE-LIKE MONOOXYGENASE"/>
    <property type="match status" value="1"/>
</dbReference>
<organism evidence="4 5">
    <name type="scientific">Actinomadura meridiana</name>
    <dbReference type="NCBI Taxonomy" id="559626"/>
    <lineage>
        <taxon>Bacteria</taxon>
        <taxon>Bacillati</taxon>
        <taxon>Actinomycetota</taxon>
        <taxon>Actinomycetes</taxon>
        <taxon>Streptosporangiales</taxon>
        <taxon>Thermomonosporaceae</taxon>
        <taxon>Actinomadura</taxon>
    </lineage>
</organism>
<dbReference type="SUPFAM" id="SSF51679">
    <property type="entry name" value="Bacterial luciferase-like"/>
    <property type="match status" value="1"/>
</dbReference>
<comment type="caution">
    <text evidence="4">The sequence shown here is derived from an EMBL/GenBank/DDBJ whole genome shotgun (WGS) entry which is preliminary data.</text>
</comment>
<feature type="region of interest" description="Disordered" evidence="2">
    <location>
        <begin position="356"/>
        <end position="390"/>
    </location>
</feature>
<gene>
    <name evidence="4" type="ORF">GCM10022254_17950</name>
</gene>
<dbReference type="NCBIfam" id="TIGR03558">
    <property type="entry name" value="oxido_grp_1"/>
    <property type="match status" value="1"/>
</dbReference>
<reference evidence="5" key="1">
    <citation type="journal article" date="2019" name="Int. J. Syst. Evol. Microbiol.">
        <title>The Global Catalogue of Microorganisms (GCM) 10K type strain sequencing project: providing services to taxonomists for standard genome sequencing and annotation.</title>
        <authorList>
            <consortium name="The Broad Institute Genomics Platform"/>
            <consortium name="The Broad Institute Genome Sequencing Center for Infectious Disease"/>
            <person name="Wu L."/>
            <person name="Ma J."/>
        </authorList>
    </citation>
    <scope>NUCLEOTIDE SEQUENCE [LARGE SCALE GENOMIC DNA]</scope>
    <source>
        <strain evidence="5">JCM 17440</strain>
    </source>
</reference>
<dbReference type="InterPro" id="IPR050766">
    <property type="entry name" value="Bact_Lucif_Oxidored"/>
</dbReference>
<evidence type="ECO:0000259" key="3">
    <source>
        <dbReference type="Pfam" id="PF00296"/>
    </source>
</evidence>
<sequence length="421" mass="45561">MIPLSVLDLAPIPTGRTAHDALHNTLDLAQRTESAGYHRYWLAEHHLAPGVASSAPQILIAAVAAATSRIRVGSGAVQTGNWTPLTIVEQFGTLDALHPGRIDLGLGRSGQRHTEHKAAEDVDGLLIPAPFDPSSLAKSPKFAVQNTLLQQQNRDFADIVTDITALLDGTYTTDGHEAHANPGENTELELWILGSSGGQSAHVAGERGLPFAANYHVSPSNVLEAVRTYRQSFRPSATLDEPYVIVSADVVVAPTDEEARELASPYALWVHSIRSGLPAIPFPTPAQAAAHQWHPGDLDLVADRVHTQFTGSPETVVTGLEILRRVTAANELLITTITHDHTDRVRSYDLLATAWNQTHPRPPHQPPKRPVTQDIKPGKQPAGSTDRLATGASWIRAGWRQESRRGRQSVQPVALLGRKLL</sequence>
<keyword evidence="5" id="KW-1185">Reference proteome</keyword>
<dbReference type="CDD" id="cd00347">
    <property type="entry name" value="Flavin_utilizing_monoxygenases"/>
    <property type="match status" value="1"/>
</dbReference>
<dbReference type="InterPro" id="IPR011251">
    <property type="entry name" value="Luciferase-like_dom"/>
</dbReference>
<name>A0ABP8BWQ1_9ACTN</name>
<evidence type="ECO:0000313" key="4">
    <source>
        <dbReference type="EMBL" id="GAA4228254.1"/>
    </source>
</evidence>
<evidence type="ECO:0000256" key="2">
    <source>
        <dbReference type="SAM" id="MobiDB-lite"/>
    </source>
</evidence>
<feature type="domain" description="Luciferase-like" evidence="3">
    <location>
        <begin position="7"/>
        <end position="321"/>
    </location>
</feature>
<protein>
    <submittedName>
        <fullName evidence="4">LLM class flavin-dependent oxidoreductase</fullName>
    </submittedName>
</protein>
<dbReference type="Gene3D" id="3.20.20.30">
    <property type="entry name" value="Luciferase-like domain"/>
    <property type="match status" value="1"/>
</dbReference>
<proteinExistence type="predicted"/>
<dbReference type="Pfam" id="PF00296">
    <property type="entry name" value="Bac_luciferase"/>
    <property type="match status" value="1"/>
</dbReference>
<evidence type="ECO:0000313" key="5">
    <source>
        <dbReference type="Proteomes" id="UP001501710"/>
    </source>
</evidence>
<dbReference type="RefSeq" id="WP_344892634.1">
    <property type="nucleotide sequence ID" value="NZ_BAABAS010000004.1"/>
</dbReference>
<comment type="similarity">
    <text evidence="1">To bacterial alkanal monooxygenase alpha and beta chains.</text>
</comment>